<reference evidence="1 2" key="1">
    <citation type="submission" date="2024-05" db="EMBL/GenBank/DDBJ databases">
        <authorList>
            <person name="Duchaud E."/>
        </authorList>
    </citation>
    <scope>NUCLEOTIDE SEQUENCE [LARGE SCALE GENOMIC DNA]</scope>
    <source>
        <strain evidence="1">Ena-SAMPLE-TAB-13-05-2024-13:56:06:370-140305</strain>
    </source>
</reference>
<keyword evidence="2" id="KW-1185">Reference proteome</keyword>
<organism evidence="1 2">
    <name type="scientific">Tenacibaculum vairaonense</name>
    <dbReference type="NCBI Taxonomy" id="3137860"/>
    <lineage>
        <taxon>Bacteria</taxon>
        <taxon>Pseudomonadati</taxon>
        <taxon>Bacteroidota</taxon>
        <taxon>Flavobacteriia</taxon>
        <taxon>Flavobacteriales</taxon>
        <taxon>Flavobacteriaceae</taxon>
        <taxon>Tenacibaculum</taxon>
    </lineage>
</organism>
<evidence type="ECO:0000313" key="1">
    <source>
        <dbReference type="EMBL" id="CAL2105701.1"/>
    </source>
</evidence>
<dbReference type="Proteomes" id="UP001497602">
    <property type="component" value="Unassembled WGS sequence"/>
</dbReference>
<comment type="caution">
    <text evidence="1">The sequence shown here is derived from an EMBL/GenBank/DDBJ whole genome shotgun (WGS) entry which is preliminary data.</text>
</comment>
<proteinExistence type="predicted"/>
<gene>
    <name evidence="1" type="ORF">T190115A13A_180030</name>
</gene>
<dbReference type="RefSeq" id="WP_348703340.1">
    <property type="nucleotide sequence ID" value="NZ_CAXIYA010000011.1"/>
</dbReference>
<sequence length="133" mass="14672">MAKIITLIFFFNSLIVLSQFDSGNLMGVPVVPNLTDATGITGANNGNMVYVDAEKSMYIYDGANWVKMLNNAPVITNELLFEDNDYIYVSVRINTNDWMVSRYHKSNINTETSAMGTGTQPTTLVAVAALTYN</sequence>
<name>A0ABP1F5H2_9FLAO</name>
<dbReference type="EMBL" id="CAXJRC010000009">
    <property type="protein sequence ID" value="CAL2105701.1"/>
    <property type="molecule type" value="Genomic_DNA"/>
</dbReference>
<protein>
    <submittedName>
        <fullName evidence="1">Uncharacterized protein</fullName>
    </submittedName>
</protein>
<evidence type="ECO:0000313" key="2">
    <source>
        <dbReference type="Proteomes" id="UP001497602"/>
    </source>
</evidence>
<accession>A0ABP1F5H2</accession>